<evidence type="ECO:0000256" key="1">
    <source>
        <dbReference type="SAM" id="MobiDB-lite"/>
    </source>
</evidence>
<evidence type="ECO:0000313" key="5">
    <source>
        <dbReference type="Proteomes" id="UP001218188"/>
    </source>
</evidence>
<feature type="transmembrane region" description="Helical" evidence="2">
    <location>
        <begin position="229"/>
        <end position="252"/>
    </location>
</feature>
<dbReference type="Proteomes" id="UP001218188">
    <property type="component" value="Unassembled WGS sequence"/>
</dbReference>
<keyword evidence="2" id="KW-1133">Transmembrane helix</keyword>
<dbReference type="EMBL" id="JARJCM010000030">
    <property type="protein sequence ID" value="KAJ7038664.1"/>
    <property type="molecule type" value="Genomic_DNA"/>
</dbReference>
<name>A0AAD6XB02_9AGAR</name>
<gene>
    <name evidence="4" type="ORF">C8F04DRAFT_1088272</name>
    <name evidence="3" type="ORF">C8F04DRAFT_1136257</name>
</gene>
<reference evidence="4" key="1">
    <citation type="submission" date="2023-03" db="EMBL/GenBank/DDBJ databases">
        <title>Massive genome expansion in bonnet fungi (Mycena s.s.) driven by repeated elements and novel gene families across ecological guilds.</title>
        <authorList>
            <consortium name="Lawrence Berkeley National Laboratory"/>
            <person name="Harder C.B."/>
            <person name="Miyauchi S."/>
            <person name="Viragh M."/>
            <person name="Kuo A."/>
            <person name="Thoen E."/>
            <person name="Andreopoulos B."/>
            <person name="Lu D."/>
            <person name="Skrede I."/>
            <person name="Drula E."/>
            <person name="Henrissat B."/>
            <person name="Morin E."/>
            <person name="Kohler A."/>
            <person name="Barry K."/>
            <person name="LaButti K."/>
            <person name="Morin E."/>
            <person name="Salamov A."/>
            <person name="Lipzen A."/>
            <person name="Mereny Z."/>
            <person name="Hegedus B."/>
            <person name="Baldrian P."/>
            <person name="Stursova M."/>
            <person name="Weitz H."/>
            <person name="Taylor A."/>
            <person name="Grigoriev I.V."/>
            <person name="Nagy L.G."/>
            <person name="Martin F."/>
            <person name="Kauserud H."/>
        </authorList>
    </citation>
    <scope>NUCLEOTIDE SEQUENCE</scope>
    <source>
        <strain evidence="4">CBHHK200</strain>
    </source>
</reference>
<keyword evidence="2" id="KW-0472">Membrane</keyword>
<keyword evidence="2" id="KW-0812">Transmembrane</keyword>
<comment type="caution">
    <text evidence="4">The sequence shown here is derived from an EMBL/GenBank/DDBJ whole genome shotgun (WGS) entry which is preliminary data.</text>
</comment>
<proteinExistence type="predicted"/>
<feature type="region of interest" description="Disordered" evidence="1">
    <location>
        <begin position="286"/>
        <end position="329"/>
    </location>
</feature>
<evidence type="ECO:0000313" key="3">
    <source>
        <dbReference type="EMBL" id="KAJ7022933.1"/>
    </source>
</evidence>
<feature type="compositionally biased region" description="Basic and acidic residues" evidence="1">
    <location>
        <begin position="304"/>
        <end position="329"/>
    </location>
</feature>
<sequence length="329" mass="35677">MAARPMYKCFGVLLVISLGLFFGLFFGLNYPEIVKHGWPLTRCTILSSEIATRYCCETSCQTGTCQTAPSGSPGCSGLVSSIDNGYSPTMCAANSSACPTQVGSVCDGGYDCCATCCSTCESCTSSCSNGSCTQSCTSYQCNCYCCSSTNDLYCTLSCPICYDVDLEVKYASRDGVSHNVSYTQDFKKDVNKADSFFGGHTTNSTSFCYYNPKDETQILFNVNFTPWKWAIFALFGALPTFVALSLFAYFLLIRPAWNLIRLGYGDMLDAAKEGAKKPVRMAKALGSRLKGKKKEAEGGDEDGEVVKSEPEMDRPPPAYKPRDLQDAGP</sequence>
<protein>
    <submittedName>
        <fullName evidence="4">Uncharacterized protein</fullName>
    </submittedName>
</protein>
<dbReference type="EMBL" id="JARJCM010000199">
    <property type="protein sequence ID" value="KAJ7022933.1"/>
    <property type="molecule type" value="Genomic_DNA"/>
</dbReference>
<evidence type="ECO:0000256" key="2">
    <source>
        <dbReference type="SAM" id="Phobius"/>
    </source>
</evidence>
<dbReference type="AlphaFoldDB" id="A0AAD6XB02"/>
<organism evidence="4 5">
    <name type="scientific">Mycena alexandri</name>
    <dbReference type="NCBI Taxonomy" id="1745969"/>
    <lineage>
        <taxon>Eukaryota</taxon>
        <taxon>Fungi</taxon>
        <taxon>Dikarya</taxon>
        <taxon>Basidiomycota</taxon>
        <taxon>Agaricomycotina</taxon>
        <taxon>Agaricomycetes</taxon>
        <taxon>Agaricomycetidae</taxon>
        <taxon>Agaricales</taxon>
        <taxon>Marasmiineae</taxon>
        <taxon>Mycenaceae</taxon>
        <taxon>Mycena</taxon>
    </lineage>
</organism>
<keyword evidence="5" id="KW-1185">Reference proteome</keyword>
<accession>A0AAD6XB02</accession>
<evidence type="ECO:0000313" key="4">
    <source>
        <dbReference type="EMBL" id="KAJ7038664.1"/>
    </source>
</evidence>